<proteinExistence type="predicted"/>
<accession>A0A511X0H5</accession>
<evidence type="ECO:0000313" key="2">
    <source>
        <dbReference type="Proteomes" id="UP000321400"/>
    </source>
</evidence>
<dbReference type="OrthoDB" id="652148at1385"/>
<sequence>MKKRSTVFLVIILILLTPILINIFSKVIAPDKILFIGHQIDEHRFDFTEEIKNEKKILKFEEIFDNLNFVTEEWYPEKYADLVFRIDHKGGTFTHFYKVWINDKEAIILSAFDSVSGLTSIAKLSNEQINDLESIIH</sequence>
<comment type="caution">
    <text evidence="1">The sequence shown here is derived from an EMBL/GenBank/DDBJ whole genome shotgun (WGS) entry which is preliminary data.</text>
</comment>
<evidence type="ECO:0000313" key="1">
    <source>
        <dbReference type="EMBL" id="GEN56448.1"/>
    </source>
</evidence>
<name>A0A511X0H5_9BACI</name>
<dbReference type="AlphaFoldDB" id="A0A511X0H5"/>
<reference evidence="1 2" key="1">
    <citation type="submission" date="2019-07" db="EMBL/GenBank/DDBJ databases">
        <title>Whole genome shotgun sequence of Halolactibacillus alkaliphilus NBRC 103919.</title>
        <authorList>
            <person name="Hosoyama A."/>
            <person name="Uohara A."/>
            <person name="Ohji S."/>
            <person name="Ichikawa N."/>
        </authorList>
    </citation>
    <scope>NUCLEOTIDE SEQUENCE [LARGE SCALE GENOMIC DNA]</scope>
    <source>
        <strain evidence="1 2">NBRC 103919</strain>
    </source>
</reference>
<organism evidence="1 2">
    <name type="scientific">Halolactibacillus alkaliphilus</name>
    <dbReference type="NCBI Taxonomy" id="442899"/>
    <lineage>
        <taxon>Bacteria</taxon>
        <taxon>Bacillati</taxon>
        <taxon>Bacillota</taxon>
        <taxon>Bacilli</taxon>
        <taxon>Bacillales</taxon>
        <taxon>Bacillaceae</taxon>
        <taxon>Halolactibacillus</taxon>
    </lineage>
</organism>
<dbReference type="Proteomes" id="UP000321400">
    <property type="component" value="Unassembled WGS sequence"/>
</dbReference>
<protein>
    <submittedName>
        <fullName evidence="1">Uncharacterized protein</fullName>
    </submittedName>
</protein>
<dbReference type="RefSeq" id="WP_089799002.1">
    <property type="nucleotide sequence ID" value="NZ_BJYE01000008.1"/>
</dbReference>
<keyword evidence="2" id="KW-1185">Reference proteome</keyword>
<gene>
    <name evidence="1" type="ORF">HAL01_09120</name>
</gene>
<dbReference type="EMBL" id="BJYE01000008">
    <property type="protein sequence ID" value="GEN56448.1"/>
    <property type="molecule type" value="Genomic_DNA"/>
</dbReference>